<evidence type="ECO:0000256" key="1">
    <source>
        <dbReference type="ARBA" id="ARBA00004141"/>
    </source>
</evidence>
<dbReference type="RefSeq" id="WP_260617143.1">
    <property type="nucleotide sequence ID" value="NZ_CP108085.1"/>
</dbReference>
<keyword evidence="4 5" id="KW-0472">Membrane</keyword>
<evidence type="ECO:0000313" key="6">
    <source>
        <dbReference type="EMBL" id="WUP74829.1"/>
    </source>
</evidence>
<sequence>MQGTLAAVFVVGARQAIPSRSTLISRMPWTADFPGAAIRLIGIAELAGAAGLVLPAVTGIAPVLTPLAATGLALTMTLAAIFHARRHEYAAIPLTVVLFVAAAFTAWARFGPYTT</sequence>
<dbReference type="Pfam" id="PF13564">
    <property type="entry name" value="DoxX_2"/>
    <property type="match status" value="1"/>
</dbReference>
<evidence type="ECO:0000313" key="7">
    <source>
        <dbReference type="Proteomes" id="UP001432011"/>
    </source>
</evidence>
<feature type="transmembrane region" description="Helical" evidence="5">
    <location>
        <begin position="89"/>
        <end position="110"/>
    </location>
</feature>
<organism evidence="6 7">
    <name type="scientific">Microbispora hainanensis</name>
    <dbReference type="NCBI Taxonomy" id="568844"/>
    <lineage>
        <taxon>Bacteria</taxon>
        <taxon>Bacillati</taxon>
        <taxon>Actinomycetota</taxon>
        <taxon>Actinomycetes</taxon>
        <taxon>Streptosporangiales</taxon>
        <taxon>Streptosporangiaceae</taxon>
        <taxon>Microbispora</taxon>
    </lineage>
</organism>
<evidence type="ECO:0000256" key="3">
    <source>
        <dbReference type="ARBA" id="ARBA00022989"/>
    </source>
</evidence>
<dbReference type="EMBL" id="CP108085">
    <property type="protein sequence ID" value="WUP74829.1"/>
    <property type="molecule type" value="Genomic_DNA"/>
</dbReference>
<evidence type="ECO:0000256" key="4">
    <source>
        <dbReference type="ARBA" id="ARBA00023136"/>
    </source>
</evidence>
<dbReference type="InterPro" id="IPR032808">
    <property type="entry name" value="DoxX"/>
</dbReference>
<keyword evidence="2 5" id="KW-0812">Transmembrane</keyword>
<comment type="subcellular location">
    <subcellularLocation>
        <location evidence="1">Membrane</location>
        <topology evidence="1">Multi-pass membrane protein</topology>
    </subcellularLocation>
</comment>
<proteinExistence type="predicted"/>
<dbReference type="Proteomes" id="UP001432011">
    <property type="component" value="Chromosome"/>
</dbReference>
<evidence type="ECO:0000256" key="2">
    <source>
        <dbReference type="ARBA" id="ARBA00022692"/>
    </source>
</evidence>
<accession>A0ABZ1SQU3</accession>
<keyword evidence="3 5" id="KW-1133">Transmembrane helix</keyword>
<protein>
    <submittedName>
        <fullName evidence="6">DoxX family protein</fullName>
    </submittedName>
</protein>
<evidence type="ECO:0000256" key="5">
    <source>
        <dbReference type="SAM" id="Phobius"/>
    </source>
</evidence>
<feature type="transmembrane region" description="Helical" evidence="5">
    <location>
        <begin position="60"/>
        <end position="82"/>
    </location>
</feature>
<name>A0ABZ1SQU3_9ACTN</name>
<gene>
    <name evidence="6" type="ORF">OG913_36650</name>
</gene>
<reference evidence="6" key="1">
    <citation type="submission" date="2022-10" db="EMBL/GenBank/DDBJ databases">
        <title>The complete genomes of actinobacterial strains from the NBC collection.</title>
        <authorList>
            <person name="Joergensen T.S."/>
            <person name="Alvarez Arevalo M."/>
            <person name="Sterndorff E.B."/>
            <person name="Faurdal D."/>
            <person name="Vuksanovic O."/>
            <person name="Mourched A.-S."/>
            <person name="Charusanti P."/>
            <person name="Shaw S."/>
            <person name="Blin K."/>
            <person name="Weber T."/>
        </authorList>
    </citation>
    <scope>NUCLEOTIDE SEQUENCE</scope>
    <source>
        <strain evidence="6">NBC_00254</strain>
    </source>
</reference>
<keyword evidence="7" id="KW-1185">Reference proteome</keyword>